<keyword evidence="1" id="KW-1133">Transmembrane helix</keyword>
<evidence type="ECO:0000313" key="5">
    <source>
        <dbReference type="Proteomes" id="UP001274830"/>
    </source>
</evidence>
<dbReference type="PANTHER" id="PTHR10622:SF10">
    <property type="entry name" value="HET DOMAIN-CONTAINING PROTEIN"/>
    <property type="match status" value="1"/>
</dbReference>
<accession>A0AAE1C1B1</accession>
<reference evidence="4" key="1">
    <citation type="submission" date="2023-07" db="EMBL/GenBank/DDBJ databases">
        <title>Black Yeasts Isolated from many extreme environments.</title>
        <authorList>
            <person name="Coleine C."/>
            <person name="Stajich J.E."/>
            <person name="Selbmann L."/>
        </authorList>
    </citation>
    <scope>NUCLEOTIDE SEQUENCE</scope>
    <source>
        <strain evidence="4">CCFEE 5485</strain>
    </source>
</reference>
<keyword evidence="5" id="KW-1185">Reference proteome</keyword>
<evidence type="ECO:0000259" key="3">
    <source>
        <dbReference type="Pfam" id="PF26640"/>
    </source>
</evidence>
<dbReference type="EMBL" id="JAUTXT010000019">
    <property type="protein sequence ID" value="KAK3674474.1"/>
    <property type="molecule type" value="Genomic_DNA"/>
</dbReference>
<feature type="domain" description="Heterokaryon incompatibility" evidence="2">
    <location>
        <begin position="57"/>
        <end position="144"/>
    </location>
</feature>
<evidence type="ECO:0008006" key="6">
    <source>
        <dbReference type="Google" id="ProtNLM"/>
    </source>
</evidence>
<dbReference type="AlphaFoldDB" id="A0AAE1C1B1"/>
<protein>
    <recommendedName>
        <fullName evidence="6">Heterokaryon incompatibility domain-containing protein</fullName>
    </recommendedName>
</protein>
<name>A0AAE1C1B1_9PEZI</name>
<comment type="caution">
    <text evidence="4">The sequence shown here is derived from an EMBL/GenBank/DDBJ whole genome shotgun (WGS) entry which is preliminary data.</text>
</comment>
<proteinExistence type="predicted"/>
<feature type="domain" description="DUF8212" evidence="3">
    <location>
        <begin position="291"/>
        <end position="376"/>
    </location>
</feature>
<dbReference type="Pfam" id="PF26640">
    <property type="entry name" value="DUF8212"/>
    <property type="match status" value="1"/>
</dbReference>
<dbReference type="InterPro" id="IPR010730">
    <property type="entry name" value="HET"/>
</dbReference>
<sequence length="687" mass="76106">MQKNAQLSPMRLIGPILELHLPDLRNATAQTTCTLHSQGVLNTQHLQSFTDANRPRYAILSHTWEDDEVTFQDMRSTDISQARTRQGYQKIAATCSKATDEGLQWAWVDTCCIDKSNSAELSEAINSMFRWYNEAEMCYAYLSDVYRNPPEQPGYIDESSFLAATSKPRWFSRGWTLQEMIAPATVQFYNLDWQYITSRHQAGRCLTLLTGVDEAILQWSSPLNSRAIHGEKAISTATTKAQLRASLDSFSAAQRLSWAASRSTTRVEDRAYSLLGIFDINLPLIYGEGERAFVRIQEEILRVYGDDSILAWDYSPDRRLAADNVPTDDPGWLFAPSPEYFQWAHNITRCDWGSQQNSDSLQMTPKGLRTDFVVVRSTASEADVLLNCSRGNNLSPLCLHIVQEGAQWFVATKHVAGSMMRLDHTTLHELRESARRKLRRPAISTATSVVDLIKSPLTPSYGRKSCVLASSRPQYLAVNSNSIRVHVSHPGFTVTYANVGFGEPRRTGSMDDWSIDATIPPVPIAALRLTVHSHHTRGPCAPNSAYDVVFGHRHTSTSAPGDSSILEGQGTRLAVTVMHASPTSSLDEIVSTVAVKGIADQSAACVKAHSNWFRQSASPGNITASVSSTGTDQSCWFVDVRLREKPAAYAWLYVAGIIAGLVASLVVALVLALYFALNQRRPFSYAS</sequence>
<keyword evidence="1" id="KW-0812">Transmembrane</keyword>
<dbReference type="InterPro" id="IPR058525">
    <property type="entry name" value="DUF8212"/>
</dbReference>
<evidence type="ECO:0000256" key="1">
    <source>
        <dbReference type="SAM" id="Phobius"/>
    </source>
</evidence>
<feature type="transmembrane region" description="Helical" evidence="1">
    <location>
        <begin position="650"/>
        <end position="677"/>
    </location>
</feature>
<keyword evidence="1" id="KW-0472">Membrane</keyword>
<dbReference type="Proteomes" id="UP001274830">
    <property type="component" value="Unassembled WGS sequence"/>
</dbReference>
<evidence type="ECO:0000313" key="4">
    <source>
        <dbReference type="EMBL" id="KAK3674474.1"/>
    </source>
</evidence>
<evidence type="ECO:0000259" key="2">
    <source>
        <dbReference type="Pfam" id="PF06985"/>
    </source>
</evidence>
<gene>
    <name evidence="4" type="ORF">LTR78_005560</name>
</gene>
<organism evidence="4 5">
    <name type="scientific">Recurvomyces mirabilis</name>
    <dbReference type="NCBI Taxonomy" id="574656"/>
    <lineage>
        <taxon>Eukaryota</taxon>
        <taxon>Fungi</taxon>
        <taxon>Dikarya</taxon>
        <taxon>Ascomycota</taxon>
        <taxon>Pezizomycotina</taxon>
        <taxon>Dothideomycetes</taxon>
        <taxon>Dothideomycetidae</taxon>
        <taxon>Mycosphaerellales</taxon>
        <taxon>Teratosphaeriaceae</taxon>
        <taxon>Recurvomyces</taxon>
    </lineage>
</organism>
<dbReference type="PANTHER" id="PTHR10622">
    <property type="entry name" value="HET DOMAIN-CONTAINING PROTEIN"/>
    <property type="match status" value="1"/>
</dbReference>
<dbReference type="Pfam" id="PF06985">
    <property type="entry name" value="HET"/>
    <property type="match status" value="1"/>
</dbReference>